<evidence type="ECO:0000313" key="1">
    <source>
        <dbReference type="EMBL" id="KAF5821651.1"/>
    </source>
</evidence>
<proteinExistence type="predicted"/>
<protein>
    <submittedName>
        <fullName evidence="1">Uncharacterized protein</fullName>
    </submittedName>
</protein>
<comment type="caution">
    <text evidence="1">The sequence shown here is derived from an EMBL/GenBank/DDBJ whole genome shotgun (WGS) entry which is preliminary data.</text>
</comment>
<dbReference type="PANTHER" id="PTHR46737:SF2">
    <property type="entry name" value="OS02G0827600 PROTEIN"/>
    <property type="match status" value="1"/>
</dbReference>
<sequence>MILVMLSFRITRDGVDNGTSDCFALDVLLNRLTVLSSEYLGIQQVVFGGRSICDWEEGMKNPEDGYKYFKIVALTTFVYGKLESESEVRSDQGKIVDL</sequence>
<keyword evidence="2" id="KW-1185">Reference proteome</keyword>
<dbReference type="Gramene" id="mRNA:HanXRQr2_Chr01g0016511">
    <property type="protein sequence ID" value="mRNA:HanXRQr2_Chr01g0016511"/>
    <property type="gene ID" value="HanXRQr2_Chr01g0016511"/>
</dbReference>
<dbReference type="AlphaFoldDB" id="A0A9K3JTX1"/>
<evidence type="ECO:0000313" key="2">
    <source>
        <dbReference type="Proteomes" id="UP000215914"/>
    </source>
</evidence>
<reference evidence="1" key="2">
    <citation type="submission" date="2020-06" db="EMBL/GenBank/DDBJ databases">
        <title>Helianthus annuus Genome sequencing and assembly Release 2.</title>
        <authorList>
            <person name="Gouzy J."/>
            <person name="Langlade N."/>
            <person name="Munos S."/>
        </authorList>
    </citation>
    <scope>NUCLEOTIDE SEQUENCE</scope>
    <source>
        <tissue evidence="1">Leaves</tissue>
    </source>
</reference>
<name>A0A9K3JTX1_HELAN</name>
<dbReference type="InterPro" id="IPR021920">
    <property type="entry name" value="DUF3531"/>
</dbReference>
<accession>A0A9K3JTX1</accession>
<organism evidence="1 2">
    <name type="scientific">Helianthus annuus</name>
    <name type="common">Common sunflower</name>
    <dbReference type="NCBI Taxonomy" id="4232"/>
    <lineage>
        <taxon>Eukaryota</taxon>
        <taxon>Viridiplantae</taxon>
        <taxon>Streptophyta</taxon>
        <taxon>Embryophyta</taxon>
        <taxon>Tracheophyta</taxon>
        <taxon>Spermatophyta</taxon>
        <taxon>Magnoliopsida</taxon>
        <taxon>eudicotyledons</taxon>
        <taxon>Gunneridae</taxon>
        <taxon>Pentapetalae</taxon>
        <taxon>asterids</taxon>
        <taxon>campanulids</taxon>
        <taxon>Asterales</taxon>
        <taxon>Asteraceae</taxon>
        <taxon>Asteroideae</taxon>
        <taxon>Heliantheae alliance</taxon>
        <taxon>Heliantheae</taxon>
        <taxon>Helianthus</taxon>
    </lineage>
</organism>
<dbReference type="EMBL" id="MNCJ02000316">
    <property type="protein sequence ID" value="KAF5821651.1"/>
    <property type="molecule type" value="Genomic_DNA"/>
</dbReference>
<reference evidence="1" key="1">
    <citation type="journal article" date="2017" name="Nature">
        <title>The sunflower genome provides insights into oil metabolism, flowering and Asterid evolution.</title>
        <authorList>
            <person name="Badouin H."/>
            <person name="Gouzy J."/>
            <person name="Grassa C.J."/>
            <person name="Murat F."/>
            <person name="Staton S.E."/>
            <person name="Cottret L."/>
            <person name="Lelandais-Briere C."/>
            <person name="Owens G.L."/>
            <person name="Carrere S."/>
            <person name="Mayjonade B."/>
            <person name="Legrand L."/>
            <person name="Gill N."/>
            <person name="Kane N.C."/>
            <person name="Bowers J.E."/>
            <person name="Hubner S."/>
            <person name="Bellec A."/>
            <person name="Berard A."/>
            <person name="Berges H."/>
            <person name="Blanchet N."/>
            <person name="Boniface M.C."/>
            <person name="Brunel D."/>
            <person name="Catrice O."/>
            <person name="Chaidir N."/>
            <person name="Claudel C."/>
            <person name="Donnadieu C."/>
            <person name="Faraut T."/>
            <person name="Fievet G."/>
            <person name="Helmstetter N."/>
            <person name="King M."/>
            <person name="Knapp S.J."/>
            <person name="Lai Z."/>
            <person name="Le Paslier M.C."/>
            <person name="Lippi Y."/>
            <person name="Lorenzon L."/>
            <person name="Mandel J.R."/>
            <person name="Marage G."/>
            <person name="Marchand G."/>
            <person name="Marquand E."/>
            <person name="Bret-Mestries E."/>
            <person name="Morien E."/>
            <person name="Nambeesan S."/>
            <person name="Nguyen T."/>
            <person name="Pegot-Espagnet P."/>
            <person name="Pouilly N."/>
            <person name="Raftis F."/>
            <person name="Sallet E."/>
            <person name="Schiex T."/>
            <person name="Thomas J."/>
            <person name="Vandecasteele C."/>
            <person name="Vares D."/>
            <person name="Vear F."/>
            <person name="Vautrin S."/>
            <person name="Crespi M."/>
            <person name="Mangin B."/>
            <person name="Burke J.M."/>
            <person name="Salse J."/>
            <person name="Munos S."/>
            <person name="Vincourt P."/>
            <person name="Rieseberg L.H."/>
            <person name="Langlade N.B."/>
        </authorList>
    </citation>
    <scope>NUCLEOTIDE SEQUENCE</scope>
    <source>
        <tissue evidence="1">Leaves</tissue>
    </source>
</reference>
<gene>
    <name evidence="1" type="ORF">HanXRQr2_Chr01g0016511</name>
</gene>
<dbReference type="Proteomes" id="UP000215914">
    <property type="component" value="Unassembled WGS sequence"/>
</dbReference>
<dbReference type="PANTHER" id="PTHR46737">
    <property type="entry name" value="OS02G0827600 PROTEIN"/>
    <property type="match status" value="1"/>
</dbReference>
<dbReference type="Pfam" id="PF12049">
    <property type="entry name" value="DUF3531"/>
    <property type="match status" value="1"/>
</dbReference>